<dbReference type="PROSITE" id="PS51900">
    <property type="entry name" value="CB"/>
    <property type="match status" value="1"/>
</dbReference>
<dbReference type="RefSeq" id="WP_064559005.1">
    <property type="nucleotide sequence ID" value="NZ_LXER01000017.1"/>
</dbReference>
<keyword evidence="3" id="KW-0233">DNA recombination</keyword>
<dbReference type="GO" id="GO:0006310">
    <property type="term" value="P:DNA recombination"/>
    <property type="evidence" value="ECO:0007669"/>
    <property type="project" value="UniProtKB-KW"/>
</dbReference>
<dbReference type="InterPro" id="IPR011010">
    <property type="entry name" value="DNA_brk_join_enz"/>
</dbReference>
<organism evidence="7 8">
    <name type="scientific">Buttiauxella brennerae ATCC 51605</name>
    <dbReference type="NCBI Taxonomy" id="1354251"/>
    <lineage>
        <taxon>Bacteria</taxon>
        <taxon>Pseudomonadati</taxon>
        <taxon>Pseudomonadota</taxon>
        <taxon>Gammaproteobacteria</taxon>
        <taxon>Enterobacterales</taxon>
        <taxon>Enterobacteriaceae</taxon>
        <taxon>Buttiauxella</taxon>
    </lineage>
</organism>
<evidence type="ECO:0000259" key="5">
    <source>
        <dbReference type="PROSITE" id="PS51898"/>
    </source>
</evidence>
<dbReference type="Pfam" id="PF12167">
    <property type="entry name" value="Arm-DNA-bind_2"/>
    <property type="match status" value="1"/>
</dbReference>
<evidence type="ECO:0000256" key="2">
    <source>
        <dbReference type="ARBA" id="ARBA00023125"/>
    </source>
</evidence>
<feature type="domain" description="Tyr recombinase" evidence="5">
    <location>
        <begin position="198"/>
        <end position="408"/>
    </location>
</feature>
<dbReference type="InterPro" id="IPR013762">
    <property type="entry name" value="Integrase-like_cat_sf"/>
</dbReference>
<dbReference type="InterPro" id="IPR050090">
    <property type="entry name" value="Tyrosine_recombinase_XerCD"/>
</dbReference>
<dbReference type="OrthoDB" id="5391994at2"/>
<dbReference type="PANTHER" id="PTHR30349:SF36">
    <property type="entry name" value="PROPHAGE INTEGRASE INTR-RELATED"/>
    <property type="match status" value="1"/>
</dbReference>
<evidence type="ECO:0000256" key="3">
    <source>
        <dbReference type="ARBA" id="ARBA00023172"/>
    </source>
</evidence>
<proteinExistence type="predicted"/>
<dbReference type="SUPFAM" id="SSF56349">
    <property type="entry name" value="DNA breaking-rejoining enzymes"/>
    <property type="match status" value="1"/>
</dbReference>
<keyword evidence="2 4" id="KW-0238">DNA-binding</keyword>
<dbReference type="InterPro" id="IPR010998">
    <property type="entry name" value="Integrase_recombinase_N"/>
</dbReference>
<dbReference type="InterPro" id="IPR022000">
    <property type="entry name" value="Min27-like_integrase_DNA_bind"/>
</dbReference>
<dbReference type="AlphaFoldDB" id="A0A1B7IQM8"/>
<sequence>MSKYPTGVENHGGTLRLWFIYKGKRVRESLGVEDTPKNRKIAGELRTSIGFAIKTGTFNYAAQFPQSPNLKKFGITGQDITLGVISAKWLELKRMEITENAFRRYKSYIKITQENLGPERLLSSISHEDILTLRMELLTGYQVNGKHQLNRSAKKGRTVRTVNVYLACLSGMMEFAVHNGYIEKSPFTGVDPLRKSRPEPDPLSKDEYRRLLDAAPAEQIRNLWVLAVNTGLRHGEISALAWEDIDTKNLTITIRRNLAIKDHFTPPKTDCGNRTINLTLPAIQALKNQMAYTRMGKQHKIKVHLREFGRARTDECTFVFVPKLTARNGIGGDWYAPGSFGATWNLMLQRAGIRHRKAYESRHTFACWALSAGANPNFIAAQMGHTSAQMVYNVYGKWMSDNNGDQMSIMNANFSEDVPQMPQAISQ</sequence>
<accession>A0A1B7IQM8</accession>
<dbReference type="InterPro" id="IPR002104">
    <property type="entry name" value="Integrase_catalytic"/>
</dbReference>
<gene>
    <name evidence="7" type="ORF">M975_1936</name>
</gene>
<evidence type="ECO:0000256" key="1">
    <source>
        <dbReference type="ARBA" id="ARBA00022908"/>
    </source>
</evidence>
<evidence type="ECO:0000259" key="6">
    <source>
        <dbReference type="PROSITE" id="PS51900"/>
    </source>
</evidence>
<dbReference type="PANTHER" id="PTHR30349">
    <property type="entry name" value="PHAGE INTEGRASE-RELATED"/>
    <property type="match status" value="1"/>
</dbReference>
<dbReference type="InterPro" id="IPR044068">
    <property type="entry name" value="CB"/>
</dbReference>
<dbReference type="Proteomes" id="UP000078410">
    <property type="component" value="Unassembled WGS sequence"/>
</dbReference>
<dbReference type="PROSITE" id="PS51898">
    <property type="entry name" value="TYR_RECOMBINASE"/>
    <property type="match status" value="1"/>
</dbReference>
<dbReference type="CDD" id="cd01189">
    <property type="entry name" value="INT_ICEBs1_C_like"/>
    <property type="match status" value="1"/>
</dbReference>
<protein>
    <submittedName>
        <fullName evidence="7">Putative transposase</fullName>
    </submittedName>
</protein>
<evidence type="ECO:0000313" key="7">
    <source>
        <dbReference type="EMBL" id="OAT32044.1"/>
    </source>
</evidence>
<feature type="domain" description="Core-binding (CB)" evidence="6">
    <location>
        <begin position="80"/>
        <end position="177"/>
    </location>
</feature>
<name>A0A1B7IQM8_9ENTR</name>
<comment type="caution">
    <text evidence="7">The sequence shown here is derived from an EMBL/GenBank/DDBJ whole genome shotgun (WGS) entry which is preliminary data.</text>
</comment>
<evidence type="ECO:0000256" key="4">
    <source>
        <dbReference type="PROSITE-ProRule" id="PRU01248"/>
    </source>
</evidence>
<keyword evidence="8" id="KW-1185">Reference proteome</keyword>
<evidence type="ECO:0000313" key="8">
    <source>
        <dbReference type="Proteomes" id="UP000078410"/>
    </source>
</evidence>
<dbReference type="EMBL" id="LXER01000017">
    <property type="protein sequence ID" value="OAT32044.1"/>
    <property type="molecule type" value="Genomic_DNA"/>
</dbReference>
<dbReference type="Gene3D" id="1.10.150.130">
    <property type="match status" value="1"/>
</dbReference>
<dbReference type="Pfam" id="PF00589">
    <property type="entry name" value="Phage_integrase"/>
    <property type="match status" value="1"/>
</dbReference>
<keyword evidence="1" id="KW-0229">DNA integration</keyword>
<dbReference type="Gene3D" id="1.10.443.10">
    <property type="entry name" value="Intergrase catalytic core"/>
    <property type="match status" value="1"/>
</dbReference>
<dbReference type="GO" id="GO:0015074">
    <property type="term" value="P:DNA integration"/>
    <property type="evidence" value="ECO:0007669"/>
    <property type="project" value="UniProtKB-KW"/>
</dbReference>
<dbReference type="PATRIC" id="fig|1354251.4.peg.2001"/>
<reference evidence="7 8" key="1">
    <citation type="submission" date="2016-04" db="EMBL/GenBank/DDBJ databases">
        <title>ATOL: Assembling a taxonomically balanced genome-scale reconstruction of the evolutionary history of the Enterobacteriaceae.</title>
        <authorList>
            <person name="Plunkett G.III."/>
            <person name="Neeno-Eckwall E.C."/>
            <person name="Glasner J.D."/>
            <person name="Perna N.T."/>
        </authorList>
    </citation>
    <scope>NUCLEOTIDE SEQUENCE [LARGE SCALE GENOMIC DNA]</scope>
    <source>
        <strain evidence="7 8">ATCC 51605</strain>
    </source>
</reference>
<dbReference type="GO" id="GO:0003677">
    <property type="term" value="F:DNA binding"/>
    <property type="evidence" value="ECO:0007669"/>
    <property type="project" value="UniProtKB-UniRule"/>
</dbReference>